<keyword evidence="3" id="KW-1185">Reference proteome</keyword>
<evidence type="ECO:0008006" key="4">
    <source>
        <dbReference type="Google" id="ProtNLM"/>
    </source>
</evidence>
<organism evidence="2 3">
    <name type="scientific">Nocardioides furvisabuli</name>
    <dbReference type="NCBI Taxonomy" id="375542"/>
    <lineage>
        <taxon>Bacteria</taxon>
        <taxon>Bacillati</taxon>
        <taxon>Actinomycetota</taxon>
        <taxon>Actinomycetes</taxon>
        <taxon>Propionibacteriales</taxon>
        <taxon>Nocardioidaceae</taxon>
        <taxon>Nocardioides</taxon>
    </lineage>
</organism>
<sequence length="126" mass="13242">MFLLALTACDGSTPEEDAPSGTSRQPSASSAPKNDTGVVFSRAGLTVRLPDGCRPKNVVPAQCQGLQALRVAEVGPSLDLMRPGVRQGRTGTWVGLRLVDESYVFAEASNAEVIYELFASASATTQ</sequence>
<gene>
    <name evidence="2" type="ORF">GCM10009726_29140</name>
</gene>
<proteinExistence type="predicted"/>
<evidence type="ECO:0000313" key="2">
    <source>
        <dbReference type="EMBL" id="GAA2112436.1"/>
    </source>
</evidence>
<comment type="caution">
    <text evidence="2">The sequence shown here is derived from an EMBL/GenBank/DDBJ whole genome shotgun (WGS) entry which is preliminary data.</text>
</comment>
<dbReference type="EMBL" id="BAAAMQ010000015">
    <property type="protein sequence ID" value="GAA2112436.1"/>
    <property type="molecule type" value="Genomic_DNA"/>
</dbReference>
<evidence type="ECO:0000256" key="1">
    <source>
        <dbReference type="SAM" id="MobiDB-lite"/>
    </source>
</evidence>
<reference evidence="3" key="1">
    <citation type="journal article" date="2019" name="Int. J. Syst. Evol. Microbiol.">
        <title>The Global Catalogue of Microorganisms (GCM) 10K type strain sequencing project: providing services to taxonomists for standard genome sequencing and annotation.</title>
        <authorList>
            <consortium name="The Broad Institute Genomics Platform"/>
            <consortium name="The Broad Institute Genome Sequencing Center for Infectious Disease"/>
            <person name="Wu L."/>
            <person name="Ma J."/>
        </authorList>
    </citation>
    <scope>NUCLEOTIDE SEQUENCE [LARGE SCALE GENOMIC DNA]</scope>
    <source>
        <strain evidence="3">JCM 13813</strain>
    </source>
</reference>
<evidence type="ECO:0000313" key="3">
    <source>
        <dbReference type="Proteomes" id="UP001501161"/>
    </source>
</evidence>
<feature type="compositionally biased region" description="Polar residues" evidence="1">
    <location>
        <begin position="20"/>
        <end position="33"/>
    </location>
</feature>
<accession>A0ABP5J5B9</accession>
<protein>
    <recommendedName>
        <fullName evidence="4">Lipoprotein</fullName>
    </recommendedName>
</protein>
<feature type="region of interest" description="Disordered" evidence="1">
    <location>
        <begin position="9"/>
        <end position="37"/>
    </location>
</feature>
<dbReference type="Proteomes" id="UP001501161">
    <property type="component" value="Unassembled WGS sequence"/>
</dbReference>
<name>A0ABP5J5B9_9ACTN</name>